<organism evidence="2">
    <name type="scientific">Enterobacter mori</name>
    <dbReference type="NCBI Taxonomy" id="539813"/>
    <lineage>
        <taxon>Bacteria</taxon>
        <taxon>Pseudomonadati</taxon>
        <taxon>Pseudomonadota</taxon>
        <taxon>Gammaproteobacteria</taxon>
        <taxon>Enterobacterales</taxon>
        <taxon>Enterobacteriaceae</taxon>
        <taxon>Enterobacter</taxon>
    </lineage>
</organism>
<dbReference type="EMBL" id="CP061801">
    <property type="protein sequence ID" value="QPK02070.1"/>
    <property type="molecule type" value="Genomic_DNA"/>
</dbReference>
<feature type="signal peptide" evidence="1">
    <location>
        <begin position="1"/>
        <end position="21"/>
    </location>
</feature>
<evidence type="ECO:0000256" key="1">
    <source>
        <dbReference type="SAM" id="SignalP"/>
    </source>
</evidence>
<dbReference type="InterPro" id="IPR005247">
    <property type="entry name" value="YbhB_YbcL/LppC-like"/>
</dbReference>
<dbReference type="InterPro" id="IPR036610">
    <property type="entry name" value="PEBP-like_sf"/>
</dbReference>
<proteinExistence type="predicted"/>
<dbReference type="SUPFAM" id="SSF49777">
    <property type="entry name" value="PEBP-like"/>
    <property type="match status" value="1"/>
</dbReference>
<dbReference type="NCBIfam" id="NF007330">
    <property type="entry name" value="PRK09818.1"/>
    <property type="match status" value="1"/>
</dbReference>
<reference evidence="2" key="1">
    <citation type="submission" date="2020-09" db="EMBL/GenBank/DDBJ databases">
        <title>First Report of a novel Colistin-Resistant species of Enterobacter cloacae complex Producing MCR-5 isolated from hospital sewage water.</title>
        <authorList>
            <person name="Zhou K."/>
        </authorList>
    </citation>
    <scope>NUCLEOTIDE SEQUENCE [LARGE SCALE GENOMIC DNA]</scope>
    <source>
        <strain evidence="2">HSW1412</strain>
    </source>
</reference>
<dbReference type="CDD" id="cd00865">
    <property type="entry name" value="PEBP_bact_arch"/>
    <property type="match status" value="1"/>
</dbReference>
<dbReference type="PANTHER" id="PTHR30289">
    <property type="entry name" value="UNCHARACTERIZED PROTEIN YBCL-RELATED"/>
    <property type="match status" value="1"/>
</dbReference>
<dbReference type="AlphaFoldDB" id="A0A7T0DYZ7"/>
<dbReference type="InterPro" id="IPR008914">
    <property type="entry name" value="PEBP"/>
</dbReference>
<dbReference type="NCBIfam" id="TIGR00481">
    <property type="entry name" value="YbhB/YbcL family Raf kinase inhibitor-like protein"/>
    <property type="match status" value="1"/>
</dbReference>
<sequence>MKKRVAIAVSALTIMSVNVSAASSFSISSRDIPGGHQLTQHQVFEGFGCHGGNESPQLEWKNPPSGTKSFAITVFDPDAPTGSGWWHWTVVNIPVQTLNLPAGAGNQNNEKLPAGAVQGRNDFGYSGFGGACPPEGDKPHRYQFTVWALDADQLPVDKNASGALVGFMLNSHALEKAQLTATYGR</sequence>
<name>A0A7T0DYZ7_9ENTR</name>
<feature type="chain" id="PRO_5032487959" evidence="1">
    <location>
        <begin position="22"/>
        <end position="185"/>
    </location>
</feature>
<keyword evidence="1" id="KW-0732">Signal</keyword>
<dbReference type="PANTHER" id="PTHR30289:SF1">
    <property type="entry name" value="PEBP (PHOSPHATIDYLETHANOLAMINE-BINDING PROTEIN) FAMILY PROTEIN"/>
    <property type="match status" value="1"/>
</dbReference>
<accession>A0A7T0DYZ7</accession>
<gene>
    <name evidence="2" type="ORF">IDM36_08140</name>
</gene>
<dbReference type="Pfam" id="PF01161">
    <property type="entry name" value="PBP"/>
    <property type="match status" value="1"/>
</dbReference>
<dbReference type="Gene3D" id="3.90.280.10">
    <property type="entry name" value="PEBP-like"/>
    <property type="match status" value="1"/>
</dbReference>
<evidence type="ECO:0000313" key="2">
    <source>
        <dbReference type="EMBL" id="QPK02070.1"/>
    </source>
</evidence>
<protein>
    <submittedName>
        <fullName evidence="2">Kinase inhibitor</fullName>
    </submittedName>
</protein>